<dbReference type="EMBL" id="KK198763">
    <property type="protein sequence ID" value="KCW46820.1"/>
    <property type="molecule type" value="Genomic_DNA"/>
</dbReference>
<dbReference type="OMA" id="WERIMLQ"/>
<dbReference type="Pfam" id="PF14392">
    <property type="entry name" value="zf-CCHC_4"/>
    <property type="match status" value="1"/>
</dbReference>
<dbReference type="InterPro" id="IPR025836">
    <property type="entry name" value="Zn_knuckle_CX2CX4HX4C"/>
</dbReference>
<name>A0A059A0H6_EUCGR</name>
<evidence type="ECO:0008006" key="4">
    <source>
        <dbReference type="Google" id="ProtNLM"/>
    </source>
</evidence>
<reference evidence="3" key="1">
    <citation type="submission" date="2013-07" db="EMBL/GenBank/DDBJ databases">
        <title>The genome of Eucalyptus grandis.</title>
        <authorList>
            <person name="Schmutz J."/>
            <person name="Hayes R."/>
            <person name="Myburg A."/>
            <person name="Tuskan G."/>
            <person name="Grattapaglia D."/>
            <person name="Rokhsar D.S."/>
        </authorList>
    </citation>
    <scope>NUCLEOTIDE SEQUENCE</scope>
    <source>
        <tissue evidence="3">Leaf extractions</tissue>
    </source>
</reference>
<evidence type="ECO:0000313" key="3">
    <source>
        <dbReference type="EMBL" id="KCW46820.1"/>
    </source>
</evidence>
<dbReference type="PANTHER" id="PTHR31286">
    <property type="entry name" value="GLYCINE-RICH CELL WALL STRUCTURAL PROTEIN 1.8-LIKE"/>
    <property type="match status" value="1"/>
</dbReference>
<proteinExistence type="predicted"/>
<dbReference type="AlphaFoldDB" id="A0A059A0H6"/>
<dbReference type="Pfam" id="PF14111">
    <property type="entry name" value="DUF4283"/>
    <property type="match status" value="1"/>
</dbReference>
<dbReference type="FunCoup" id="A0A059A0H6">
    <property type="interactions" value="4"/>
</dbReference>
<accession>A0A059A0H6</accession>
<evidence type="ECO:0000259" key="1">
    <source>
        <dbReference type="Pfam" id="PF14111"/>
    </source>
</evidence>
<feature type="domain" description="Zinc knuckle CX2CX4HX4C" evidence="2">
    <location>
        <begin position="213"/>
        <end position="238"/>
    </location>
</feature>
<evidence type="ECO:0000259" key="2">
    <source>
        <dbReference type="Pfam" id="PF14392"/>
    </source>
</evidence>
<sequence>MELPSSTLSLATHIGWKMDNQYVEERRLAALCKSLGDLWSEEDVVDIPGEIPEENLLACRKTLYGKLFNKPNVNFTAFISTMKKVWRNDNVTCAVIEPGYYSFSFPSEAEKQRILDSGPWSFSSNLLVLKQCDPDTPNICYDCNHCDFWVNLFGLPFGRVTYAVVQEIASKIGDVVEVKLEAKGNSTFKVGRARVKINLENPLKTGVLVNLDNKSLWVQFKYEQLPHYCYSCGKIGHYATSSNLPGRFGHWLRAETRELSPYGKIFYGKQEFQQEGEESVPKTPILPVPETEQQQHDQDMQKTQQLGVLDSAENSHSKECNHTFPSQALTLEEKGPQKRGSSCIDEESVMVIYEERMKEFEAEMADQCVGRGLNRDKTKSTKLSSSKKGKRFYPYGAQTSKAAIVNNTQLVETPVQQV</sequence>
<dbReference type="Gramene" id="KCW46820">
    <property type="protein sequence ID" value="KCW46820"/>
    <property type="gene ID" value="EUGRSUZ_K00628"/>
</dbReference>
<dbReference type="PANTHER" id="PTHR31286:SF99">
    <property type="entry name" value="DUF4283 DOMAIN-CONTAINING PROTEIN"/>
    <property type="match status" value="1"/>
</dbReference>
<dbReference type="InterPro" id="IPR040256">
    <property type="entry name" value="At4g02000-like"/>
</dbReference>
<protein>
    <recommendedName>
        <fullName evidence="4">DUF4283 domain-containing protein</fullName>
    </recommendedName>
</protein>
<dbReference type="STRING" id="71139.A0A059A0H6"/>
<dbReference type="InParanoid" id="A0A059A0H6"/>
<dbReference type="InterPro" id="IPR025558">
    <property type="entry name" value="DUF4283"/>
</dbReference>
<gene>
    <name evidence="3" type="ORF">EUGRSUZ_K00628</name>
</gene>
<organism evidence="3">
    <name type="scientific">Eucalyptus grandis</name>
    <name type="common">Flooded gum</name>
    <dbReference type="NCBI Taxonomy" id="71139"/>
    <lineage>
        <taxon>Eukaryota</taxon>
        <taxon>Viridiplantae</taxon>
        <taxon>Streptophyta</taxon>
        <taxon>Embryophyta</taxon>
        <taxon>Tracheophyta</taxon>
        <taxon>Spermatophyta</taxon>
        <taxon>Magnoliopsida</taxon>
        <taxon>eudicotyledons</taxon>
        <taxon>Gunneridae</taxon>
        <taxon>Pentapetalae</taxon>
        <taxon>rosids</taxon>
        <taxon>malvids</taxon>
        <taxon>Myrtales</taxon>
        <taxon>Myrtaceae</taxon>
        <taxon>Myrtoideae</taxon>
        <taxon>Eucalypteae</taxon>
        <taxon>Eucalyptus</taxon>
    </lineage>
</organism>
<feature type="domain" description="DUF4283" evidence="1">
    <location>
        <begin position="58"/>
        <end position="135"/>
    </location>
</feature>